<dbReference type="Proteomes" id="UP000031184">
    <property type="component" value="Unassembled WGS sequence"/>
</dbReference>
<keyword evidence="1" id="KW-1003">Cell membrane</keyword>
<dbReference type="PANTHER" id="PTHR35529:SF1">
    <property type="entry name" value="MANGANESE EFFLUX PUMP MNTP-RELATED"/>
    <property type="match status" value="1"/>
</dbReference>
<sequence length="185" mass="20406">MNFIAIFLIGIGLSMDAFAVSICQGLIQSGHNKKEMEKIAFTFGFFQFGMTFLGGIAGKIVLPFVKGYEHIIPCIIFCGIAVFMLKEGWENRNSSCEVVSHLDSFKTLFLLGVATSIDALFVGITFALQVNYPLFWASILIGCTTFIISAIGYYFGKFFSNISKNKAYYLGAVLLFGLGIHSLIR</sequence>
<accession>A0A017H6A0</accession>
<proteinExistence type="inferred from homology"/>
<organism evidence="2 3">
    <name type="scientific">Fusobacterium necrophorum subsp. funduliforme B35</name>
    <dbReference type="NCBI Taxonomy" id="1226633"/>
    <lineage>
        <taxon>Bacteria</taxon>
        <taxon>Fusobacteriati</taxon>
        <taxon>Fusobacteriota</taxon>
        <taxon>Fusobacteriia</taxon>
        <taxon>Fusobacteriales</taxon>
        <taxon>Fusobacteriaceae</taxon>
        <taxon>Fusobacterium</taxon>
    </lineage>
</organism>
<dbReference type="AlphaFoldDB" id="A0A017H6A0"/>
<dbReference type="InterPro" id="IPR022929">
    <property type="entry name" value="Put_MntP"/>
</dbReference>
<comment type="caution">
    <text evidence="2">The sequence shown here is derived from an EMBL/GenBank/DDBJ whole genome shotgun (WGS) entry which is preliminary data.</text>
</comment>
<dbReference type="GO" id="GO:0005886">
    <property type="term" value="C:plasma membrane"/>
    <property type="evidence" value="ECO:0007669"/>
    <property type="project" value="UniProtKB-SubCell"/>
</dbReference>
<dbReference type="PATRIC" id="fig|1226633.4.peg.1409"/>
<feature type="transmembrane region" description="Helical" evidence="1">
    <location>
        <begin position="134"/>
        <end position="155"/>
    </location>
</feature>
<feature type="transmembrane region" description="Helical" evidence="1">
    <location>
        <begin position="39"/>
        <end position="62"/>
    </location>
</feature>
<keyword evidence="1" id="KW-0464">Manganese</keyword>
<gene>
    <name evidence="1" type="primary">mntP</name>
    <name evidence="2" type="ORF">C095_06980</name>
</gene>
<dbReference type="GeneID" id="75076199"/>
<comment type="subcellular location">
    <subcellularLocation>
        <location evidence="1">Cell membrane</location>
        <topology evidence="1">Multi-pass membrane protein</topology>
    </subcellularLocation>
</comment>
<dbReference type="GO" id="GO:0005384">
    <property type="term" value="F:manganese ion transmembrane transporter activity"/>
    <property type="evidence" value="ECO:0007669"/>
    <property type="project" value="UniProtKB-UniRule"/>
</dbReference>
<comment type="similarity">
    <text evidence="1">Belongs to the MntP (TC 9.B.29) family.</text>
</comment>
<keyword evidence="1" id="KW-0472">Membrane</keyword>
<dbReference type="OrthoDB" id="9811590at2"/>
<evidence type="ECO:0000313" key="3">
    <source>
        <dbReference type="Proteomes" id="UP000031184"/>
    </source>
</evidence>
<protein>
    <recommendedName>
        <fullName evidence="1">Putative manganese efflux pump MntP</fullName>
    </recommendedName>
</protein>
<dbReference type="RefSeq" id="WP_005955215.1">
    <property type="nucleotide sequence ID" value="NZ_AOJP01000003.1"/>
</dbReference>
<reference evidence="2 3" key="1">
    <citation type="submission" date="2013-08" db="EMBL/GenBank/DDBJ databases">
        <title>An opportunistic ruminal bacterium that causes liver abscesses in cattle.</title>
        <authorList>
            <person name="Benahmed F.H."/>
            <person name="Rasmussen M."/>
            <person name="Harbottle H."/>
            <person name="Soppet D."/>
            <person name="Nagaraja T.G."/>
            <person name="Davidson M."/>
        </authorList>
    </citation>
    <scope>NUCLEOTIDE SEQUENCE [LARGE SCALE GENOMIC DNA]</scope>
    <source>
        <strain evidence="2 3">B35</strain>
    </source>
</reference>
<dbReference type="InterPro" id="IPR003810">
    <property type="entry name" value="Mntp/YtaF"/>
</dbReference>
<dbReference type="PANTHER" id="PTHR35529">
    <property type="entry name" value="MANGANESE EFFLUX PUMP MNTP-RELATED"/>
    <property type="match status" value="1"/>
</dbReference>
<keyword evidence="1" id="KW-0812">Transmembrane</keyword>
<evidence type="ECO:0000313" key="2">
    <source>
        <dbReference type="EMBL" id="KID49169.1"/>
    </source>
</evidence>
<comment type="function">
    <text evidence="1">Probably functions as a manganese efflux pump.</text>
</comment>
<feature type="transmembrane region" description="Helical" evidence="1">
    <location>
        <begin position="107"/>
        <end position="128"/>
    </location>
</feature>
<feature type="transmembrane region" description="Helical" evidence="1">
    <location>
        <begin position="68"/>
        <end position="86"/>
    </location>
</feature>
<dbReference type="EMBL" id="AUZI01000016">
    <property type="protein sequence ID" value="KID49169.1"/>
    <property type="molecule type" value="Genomic_DNA"/>
</dbReference>
<evidence type="ECO:0000256" key="1">
    <source>
        <dbReference type="HAMAP-Rule" id="MF_01521"/>
    </source>
</evidence>
<dbReference type="Pfam" id="PF02659">
    <property type="entry name" value="Mntp"/>
    <property type="match status" value="1"/>
</dbReference>
<feature type="transmembrane region" description="Helical" evidence="1">
    <location>
        <begin position="6"/>
        <end position="27"/>
    </location>
</feature>
<dbReference type="HAMAP" id="MF_01521">
    <property type="entry name" value="MntP_pump"/>
    <property type="match status" value="1"/>
</dbReference>
<name>A0A017H6A0_9FUSO</name>
<keyword evidence="1" id="KW-0813">Transport</keyword>
<feature type="transmembrane region" description="Helical" evidence="1">
    <location>
        <begin position="167"/>
        <end position="184"/>
    </location>
</feature>
<keyword evidence="1" id="KW-0406">Ion transport</keyword>
<keyword evidence="1" id="KW-1133">Transmembrane helix</keyword>